<dbReference type="PROSITE" id="PS50943">
    <property type="entry name" value="HTH_CROC1"/>
    <property type="match status" value="1"/>
</dbReference>
<reference evidence="3 5" key="2">
    <citation type="submission" date="2019-07" db="EMBL/GenBank/DDBJ databases">
        <title>Whole genome shotgun sequence of Acetobacter cibinongensis NBRC 16605.</title>
        <authorList>
            <person name="Hosoyama A."/>
            <person name="Uohara A."/>
            <person name="Ohji S."/>
            <person name="Ichikawa N."/>
        </authorList>
    </citation>
    <scope>NUCLEOTIDE SEQUENCE [LARGE SCALE GENOMIC DNA]</scope>
    <source>
        <strain evidence="3 5">NBRC 16605</strain>
    </source>
</reference>
<accession>A0A0D6N4I1</accession>
<name>A0A0D6N4I1_9PROT</name>
<proteinExistence type="predicted"/>
<dbReference type="EMBL" id="BJVU01000003">
    <property type="protein sequence ID" value="GEL58591.1"/>
    <property type="molecule type" value="Genomic_DNA"/>
</dbReference>
<dbReference type="Pfam" id="PF01381">
    <property type="entry name" value="HTH_3"/>
    <property type="match status" value="1"/>
</dbReference>
<evidence type="ECO:0000313" key="5">
    <source>
        <dbReference type="Proteomes" id="UP000321891"/>
    </source>
</evidence>
<evidence type="ECO:0000313" key="3">
    <source>
        <dbReference type="EMBL" id="GEL58591.1"/>
    </source>
</evidence>
<dbReference type="Proteomes" id="UP000032671">
    <property type="component" value="Unassembled WGS sequence"/>
</dbReference>
<dbReference type="GO" id="GO:0003677">
    <property type="term" value="F:DNA binding"/>
    <property type="evidence" value="ECO:0007669"/>
    <property type="project" value="InterPro"/>
</dbReference>
<accession>A0A6N3SMP0</accession>
<dbReference type="EMBL" id="BAMV01000017">
    <property type="protein sequence ID" value="GAN60912.1"/>
    <property type="molecule type" value="Genomic_DNA"/>
</dbReference>
<keyword evidence="5" id="KW-1185">Reference proteome</keyword>
<dbReference type="Proteomes" id="UP000321891">
    <property type="component" value="Unassembled WGS sequence"/>
</dbReference>
<reference evidence="2 4" key="1">
    <citation type="submission" date="2012-11" db="EMBL/GenBank/DDBJ databases">
        <title>Whole genome sequence of Acetobacter cibinongensis 4H-1.</title>
        <authorList>
            <person name="Azuma Y."/>
            <person name="Higashiura N."/>
            <person name="Hirakawa H."/>
            <person name="Matsushita K."/>
        </authorList>
    </citation>
    <scope>NUCLEOTIDE SEQUENCE [LARGE SCALE GENOMIC DNA]</scope>
    <source>
        <strain evidence="2 4">4H-1</strain>
    </source>
</reference>
<protein>
    <submittedName>
        <fullName evidence="2">Transcriptional regulator XRE</fullName>
    </submittedName>
</protein>
<sequence length="97" mass="10548">MVELNHKINQKGYSLSDLALTPAQCRAARALIEWSQESLSNAANVSRHTVKDFERGVRNPYPNNLAAIRSALEGAGVEFIPENGGGAGVRLRKRSTT</sequence>
<dbReference type="RefSeq" id="WP_219810309.1">
    <property type="nucleotide sequence ID" value="NZ_BAMV01000017.1"/>
</dbReference>
<dbReference type="InterPro" id="IPR001387">
    <property type="entry name" value="Cro/C1-type_HTH"/>
</dbReference>
<dbReference type="STRING" id="1231339.Abci_017_096"/>
<gene>
    <name evidence="2" type="ORF">Abci_017_096</name>
    <name evidence="3" type="ORF">ACI01nite_11930</name>
</gene>
<dbReference type="CDD" id="cd00093">
    <property type="entry name" value="HTH_XRE"/>
    <property type="match status" value="1"/>
</dbReference>
<feature type="domain" description="HTH cro/C1-type" evidence="1">
    <location>
        <begin position="26"/>
        <end position="79"/>
    </location>
</feature>
<dbReference type="InterPro" id="IPR010982">
    <property type="entry name" value="Lambda_DNA-bd_dom_sf"/>
</dbReference>
<comment type="caution">
    <text evidence="2">The sequence shown here is derived from an EMBL/GenBank/DDBJ whole genome shotgun (WGS) entry which is preliminary data.</text>
</comment>
<evidence type="ECO:0000259" key="1">
    <source>
        <dbReference type="PROSITE" id="PS50943"/>
    </source>
</evidence>
<evidence type="ECO:0000313" key="2">
    <source>
        <dbReference type="EMBL" id="GAN60912.1"/>
    </source>
</evidence>
<evidence type="ECO:0000313" key="4">
    <source>
        <dbReference type="Proteomes" id="UP000032671"/>
    </source>
</evidence>
<organism evidence="2 4">
    <name type="scientific">Acetobacter cibinongensis</name>
    <dbReference type="NCBI Taxonomy" id="146475"/>
    <lineage>
        <taxon>Bacteria</taxon>
        <taxon>Pseudomonadati</taxon>
        <taxon>Pseudomonadota</taxon>
        <taxon>Alphaproteobacteria</taxon>
        <taxon>Acetobacterales</taxon>
        <taxon>Acetobacteraceae</taxon>
        <taxon>Acetobacter</taxon>
    </lineage>
</organism>
<dbReference type="AlphaFoldDB" id="A0A0D6N4I1"/>
<dbReference type="SUPFAM" id="SSF47413">
    <property type="entry name" value="lambda repressor-like DNA-binding domains"/>
    <property type="match status" value="1"/>
</dbReference>
<dbReference type="Gene3D" id="1.10.260.40">
    <property type="entry name" value="lambda repressor-like DNA-binding domains"/>
    <property type="match status" value="1"/>
</dbReference>